<dbReference type="EMBL" id="CAMXCT030004246">
    <property type="protein sequence ID" value="CAL4795635.1"/>
    <property type="molecule type" value="Genomic_DNA"/>
</dbReference>
<protein>
    <recommendedName>
        <fullName evidence="6">Transmembrane protein</fullName>
    </recommendedName>
</protein>
<proteinExistence type="predicted"/>
<feature type="non-terminal residue" evidence="3">
    <location>
        <position position="1"/>
    </location>
</feature>
<sequence>VRGIVPRTALAFAGLKAMPFTVRFRWLWHVPHVFLILRSALAQSTHAEQFEALGNEVRLGNWTQPAGPAYDNYTHGRVKARRAMAATVDAITGTVDETALLVRGVGDTTAATLGATLRLTGGLTRGLGQAVQTFGETQVVKSGPLAAPSRVFAGVYRIAAAVLTGAGNATIGLGGTVEGIASEAAKVAEDSVKVLSEPTRSLGLALRGQSRKPLPDSEMETEAPKQPSPASSYLVTRPRQRRVVEQVARRLLRDAFGSPSERTVALAPPLTLALFVAWILGRASRPSGPSTSGSSSYADHLHVESLIPENGDQSRQVSDERTLPPSTGAKLWRHVRHFRRRRCSCCRRSPVWLHCAGLVIVLTVVLSVDQEQQRRARIVEQGLGVSYSGTTGEESVRWLNMVLSAVWTPLQKTISGLGEELATLATFTLSAQEQDALSIAFENVTFGLNPPVFDAVRMPRETAARALLTAMQEARHRRPEGSVEPQVVMLEADFMWVADRFFEVVVKASARSSVRLNLFPQLRVRLRDLVFGPVPIAVAMEAAPQGYPYVGLVALTFLTEPAVDFSITPDGILGGAVSALPLLREALTAGLVSSLPNLDNDDYQVLVYDLGEYLAPGLFPVPSPVDPAAVDSAGRPQRPSFRWPFKLPFWHRNATKAMDIQK</sequence>
<organism evidence="3">
    <name type="scientific">Cladocopium goreaui</name>
    <dbReference type="NCBI Taxonomy" id="2562237"/>
    <lineage>
        <taxon>Eukaryota</taxon>
        <taxon>Sar</taxon>
        <taxon>Alveolata</taxon>
        <taxon>Dinophyceae</taxon>
        <taxon>Suessiales</taxon>
        <taxon>Symbiodiniaceae</taxon>
        <taxon>Cladocopium</taxon>
    </lineage>
</organism>
<comment type="caution">
    <text evidence="3">The sequence shown here is derived from an EMBL/GenBank/DDBJ whole genome shotgun (WGS) entry which is preliminary data.</text>
</comment>
<feature type="chain" id="PRO_5043272654" description="Transmembrane protein" evidence="2">
    <location>
        <begin position="43"/>
        <end position="662"/>
    </location>
</feature>
<accession>A0A9P1GCW6</accession>
<evidence type="ECO:0000256" key="2">
    <source>
        <dbReference type="SAM" id="SignalP"/>
    </source>
</evidence>
<dbReference type="EMBL" id="CAMXCT020004246">
    <property type="protein sequence ID" value="CAL1161698.1"/>
    <property type="molecule type" value="Genomic_DNA"/>
</dbReference>
<dbReference type="EMBL" id="CAMXCT010004246">
    <property type="protein sequence ID" value="CAI4008323.1"/>
    <property type="molecule type" value="Genomic_DNA"/>
</dbReference>
<keyword evidence="5" id="KW-1185">Reference proteome</keyword>
<gene>
    <name evidence="3" type="ORF">C1SCF055_LOCUS33775</name>
</gene>
<feature type="region of interest" description="Disordered" evidence="1">
    <location>
        <begin position="204"/>
        <end position="237"/>
    </location>
</feature>
<evidence type="ECO:0000256" key="1">
    <source>
        <dbReference type="SAM" id="MobiDB-lite"/>
    </source>
</evidence>
<reference evidence="4" key="2">
    <citation type="submission" date="2024-04" db="EMBL/GenBank/DDBJ databases">
        <authorList>
            <person name="Chen Y."/>
            <person name="Shah S."/>
            <person name="Dougan E. K."/>
            <person name="Thang M."/>
            <person name="Chan C."/>
        </authorList>
    </citation>
    <scope>NUCLEOTIDE SEQUENCE [LARGE SCALE GENOMIC DNA]</scope>
</reference>
<dbReference type="OrthoDB" id="433265at2759"/>
<evidence type="ECO:0000313" key="5">
    <source>
        <dbReference type="Proteomes" id="UP001152797"/>
    </source>
</evidence>
<reference evidence="3" key="1">
    <citation type="submission" date="2022-10" db="EMBL/GenBank/DDBJ databases">
        <authorList>
            <person name="Chen Y."/>
            <person name="Dougan E. K."/>
            <person name="Chan C."/>
            <person name="Rhodes N."/>
            <person name="Thang M."/>
        </authorList>
    </citation>
    <scope>NUCLEOTIDE SEQUENCE</scope>
</reference>
<evidence type="ECO:0000313" key="4">
    <source>
        <dbReference type="EMBL" id="CAL1161698.1"/>
    </source>
</evidence>
<evidence type="ECO:0008006" key="6">
    <source>
        <dbReference type="Google" id="ProtNLM"/>
    </source>
</evidence>
<dbReference type="AlphaFoldDB" id="A0A9P1GCW6"/>
<evidence type="ECO:0000313" key="3">
    <source>
        <dbReference type="EMBL" id="CAI4008323.1"/>
    </source>
</evidence>
<name>A0A9P1GCW6_9DINO</name>
<keyword evidence="2" id="KW-0732">Signal</keyword>
<feature type="signal peptide" evidence="2">
    <location>
        <begin position="1"/>
        <end position="42"/>
    </location>
</feature>
<dbReference type="Proteomes" id="UP001152797">
    <property type="component" value="Unassembled WGS sequence"/>
</dbReference>